<reference evidence="5" key="1">
    <citation type="journal article" date="2014" name="Int. J. Syst. Evol. Microbiol.">
        <title>Complete genome sequence of Corynebacterium casei LMG S-19264T (=DSM 44701T), isolated from a smear-ripened cheese.</title>
        <authorList>
            <consortium name="US DOE Joint Genome Institute (JGI-PGF)"/>
            <person name="Walter F."/>
            <person name="Albersmeier A."/>
            <person name="Kalinowski J."/>
            <person name="Ruckert C."/>
        </authorList>
    </citation>
    <scope>NUCLEOTIDE SEQUENCE</scope>
    <source>
        <strain evidence="5">JCM 3313</strain>
    </source>
</reference>
<reference evidence="5" key="2">
    <citation type="submission" date="2020-09" db="EMBL/GenBank/DDBJ databases">
        <authorList>
            <person name="Sun Q."/>
            <person name="Ohkuma M."/>
        </authorList>
    </citation>
    <scope>NUCLEOTIDE SEQUENCE</scope>
    <source>
        <strain evidence="5">JCM 3313</strain>
    </source>
</reference>
<gene>
    <name evidence="5" type="ORF">GCM10010185_67830</name>
</gene>
<feature type="domain" description="Effector-associated" evidence="3">
    <location>
        <begin position="17"/>
        <end position="98"/>
    </location>
</feature>
<evidence type="ECO:0000259" key="3">
    <source>
        <dbReference type="Pfam" id="PF19956"/>
    </source>
</evidence>
<organism evidence="5 6">
    <name type="scientific">Saccharothrix coeruleofusca</name>
    <dbReference type="NCBI Taxonomy" id="33919"/>
    <lineage>
        <taxon>Bacteria</taxon>
        <taxon>Bacillati</taxon>
        <taxon>Actinomycetota</taxon>
        <taxon>Actinomycetes</taxon>
        <taxon>Pseudonocardiales</taxon>
        <taxon>Pseudonocardiaceae</taxon>
        <taxon>Saccharothrix</taxon>
    </lineage>
</organism>
<dbReference type="Pfam" id="PF19916">
    <property type="entry name" value="VMAP-M0"/>
    <property type="match status" value="1"/>
</dbReference>
<evidence type="ECO:0000256" key="1">
    <source>
        <dbReference type="SAM" id="MobiDB-lite"/>
    </source>
</evidence>
<protein>
    <submittedName>
        <fullName evidence="5">Uncharacterized protein</fullName>
    </submittedName>
</protein>
<proteinExistence type="predicted"/>
<feature type="compositionally biased region" description="Low complexity" evidence="1">
    <location>
        <begin position="498"/>
        <end position="511"/>
    </location>
</feature>
<comment type="caution">
    <text evidence="5">The sequence shown here is derived from an EMBL/GenBank/DDBJ whole genome shotgun (WGS) entry which is preliminary data.</text>
</comment>
<name>A0A918AU23_9PSEU</name>
<dbReference type="Pfam" id="PF19956">
    <property type="entry name" value="EAD2"/>
    <property type="match status" value="1"/>
</dbReference>
<dbReference type="RefSeq" id="WP_189227443.1">
    <property type="nucleotide sequence ID" value="NZ_BMRG01000026.1"/>
</dbReference>
<feature type="domain" description="vWA-MoxR associated protein C-terminal" evidence="4">
    <location>
        <begin position="242"/>
        <end position="477"/>
    </location>
</feature>
<evidence type="ECO:0000259" key="4">
    <source>
        <dbReference type="Pfam" id="PF20028"/>
    </source>
</evidence>
<accession>A0A918AU23</accession>
<keyword evidence="6" id="KW-1185">Reference proteome</keyword>
<dbReference type="Pfam" id="PF20028">
    <property type="entry name" value="VMAP-C"/>
    <property type="match status" value="1"/>
</dbReference>
<sequence length="526" mass="57763">MLEAEDSTGRRLLLPLVSALRRVSCLNDLASRNTVVQLLGNELREPLSVPESHHQGIHLSNLALACLQRTDGLPALLRVLTLIEQDAKPLYEVRRVIDELTPLELFQQDQLGRLFTLLAGVVVPEIADIYREVAGPDAPALRGQTTYPEVFRVLGTLNSTPSGIPLPLLFVERVAMAVRAELAIELRRWADQRAAEMDLTEELEALRAELGHGAVPVGTPPPSSPAYLVLKLEPEGPTGEVFRLRHWHQLDLREEWAPLPGHDVTGTLEAIKSRVAEIISRVEHEWAAYDPEIHIEWVLGRDTVNLDVDQWPWDDDPLLDEPMGCRYPVAVRLAERRYHGAWRKRWAELTDQLRTGNSVRAGSSCRGRTGENGLRELMAALNDRPDLVCLVLSAPPRPDTPGWDELAAGVRAGVPVMVWHREDCASAEFTALAEKLLHDADDQHLLERARRARTAAFRAGPGSRHVGGALTVLYDDPDRPVVPAQPRAPVGNAGGNAVGNAVNSTAASTASGRLAHDLDAHPAEPG</sequence>
<dbReference type="Proteomes" id="UP000639606">
    <property type="component" value="Unassembled WGS sequence"/>
</dbReference>
<dbReference type="InterPro" id="IPR045555">
    <property type="entry name" value="VMAP-M0"/>
</dbReference>
<evidence type="ECO:0000313" key="5">
    <source>
        <dbReference type="EMBL" id="GGP84405.1"/>
    </source>
</evidence>
<evidence type="ECO:0000259" key="2">
    <source>
        <dbReference type="Pfam" id="PF19916"/>
    </source>
</evidence>
<feature type="compositionally biased region" description="Basic and acidic residues" evidence="1">
    <location>
        <begin position="514"/>
        <end position="526"/>
    </location>
</feature>
<evidence type="ECO:0000313" key="6">
    <source>
        <dbReference type="Proteomes" id="UP000639606"/>
    </source>
</evidence>
<feature type="domain" description="vWA-MoxR associated protein middle region 0" evidence="2">
    <location>
        <begin position="106"/>
        <end position="208"/>
    </location>
</feature>
<feature type="region of interest" description="Disordered" evidence="1">
    <location>
        <begin position="488"/>
        <end position="526"/>
    </location>
</feature>
<dbReference type="AlphaFoldDB" id="A0A918AU23"/>
<dbReference type="InterPro" id="IPR045450">
    <property type="entry name" value="VMAP_C"/>
</dbReference>
<dbReference type="InterPro" id="IPR045431">
    <property type="entry name" value="EAD2"/>
</dbReference>
<dbReference type="EMBL" id="BMRG01000026">
    <property type="protein sequence ID" value="GGP84405.1"/>
    <property type="molecule type" value="Genomic_DNA"/>
</dbReference>